<sequence length="477" mass="51937">MTRQYGLTPPPDGWWDRPDVLAALEQHNVAEILRLCMKWTGLSQAKIGALLGGKAQAEISAIINGKRHPRDLTFYESLADGLRIPGLRLGLAPRSWESDEQGSSSRQAGAGSAHERQPGFVTFDGAADWRKAPRVSGVPVTRTIEEMIMSAADESAEFGAWAEASNVGDNTLEQFDAEIRHLASLYLQTSPLPLFHRTVRLRDRAFDLLEGHQHPSQTRDLYLIAGQLCALLAWMSGDLGQPAAAETQGRTAWVCAELAGHDGLRAWVLSTRSKTAFWAGRYHEAIRFAQRGQEYAPTDTAAVMLACQEADAWAELGDAQAAKDALERVQRARDQVNSPDHIGGLFSCGPARQANYAAGVLLRVGEPDAAIREADRALAQFRSGEQRAYGTEAQTHISRAAGYLMTRQPDPEGSAEALAPLLALPAEQRLDTIVKRLQQVNRLLAHARLKGSTAASQLQEQIEAFCAAAVATRQITP</sequence>
<feature type="compositionally biased region" description="Low complexity" evidence="1">
    <location>
        <begin position="101"/>
        <end position="112"/>
    </location>
</feature>
<dbReference type="EMBL" id="LAXD01000001">
    <property type="protein sequence ID" value="KWX02926.1"/>
    <property type="molecule type" value="Genomic_DNA"/>
</dbReference>
<name>A0A132MYX5_9ACTN</name>
<dbReference type="STRING" id="1469144.LI90_3975"/>
<proteinExistence type="predicted"/>
<accession>A0A132MYX5</accession>
<organism evidence="2 3">
    <name type="scientific">Carbonactinospora thermoautotrophica</name>
    <dbReference type="NCBI Taxonomy" id="1469144"/>
    <lineage>
        <taxon>Bacteria</taxon>
        <taxon>Bacillati</taxon>
        <taxon>Actinomycetota</taxon>
        <taxon>Actinomycetes</taxon>
        <taxon>Kitasatosporales</taxon>
        <taxon>Carbonactinosporaceae</taxon>
        <taxon>Carbonactinospora</taxon>
    </lineage>
</organism>
<dbReference type="Gene3D" id="1.25.40.10">
    <property type="entry name" value="Tetratricopeptide repeat domain"/>
    <property type="match status" value="1"/>
</dbReference>
<gene>
    <name evidence="2" type="ORF">LI90_3975</name>
</gene>
<dbReference type="Proteomes" id="UP000070188">
    <property type="component" value="Unassembled WGS sequence"/>
</dbReference>
<dbReference type="InterPro" id="IPR011990">
    <property type="entry name" value="TPR-like_helical_dom_sf"/>
</dbReference>
<dbReference type="AlphaFoldDB" id="A0A132MYX5"/>
<keyword evidence="3" id="KW-1185">Reference proteome</keyword>
<evidence type="ECO:0000256" key="1">
    <source>
        <dbReference type="SAM" id="MobiDB-lite"/>
    </source>
</evidence>
<feature type="region of interest" description="Disordered" evidence="1">
    <location>
        <begin position="95"/>
        <end position="117"/>
    </location>
</feature>
<dbReference type="SUPFAM" id="SSF48452">
    <property type="entry name" value="TPR-like"/>
    <property type="match status" value="1"/>
</dbReference>
<dbReference type="PATRIC" id="fig|1469144.10.peg.4259"/>
<protein>
    <recommendedName>
        <fullName evidence="4">HTH cro/C1-type domain-containing protein</fullName>
    </recommendedName>
</protein>
<comment type="caution">
    <text evidence="2">The sequence shown here is derived from an EMBL/GenBank/DDBJ whole genome shotgun (WGS) entry which is preliminary data.</text>
</comment>
<evidence type="ECO:0000313" key="2">
    <source>
        <dbReference type="EMBL" id="KWX02926.1"/>
    </source>
</evidence>
<evidence type="ECO:0008006" key="4">
    <source>
        <dbReference type="Google" id="ProtNLM"/>
    </source>
</evidence>
<reference evidence="3" key="1">
    <citation type="submission" date="2015-04" db="EMBL/GenBank/DDBJ databases">
        <title>Physiological reanalysis, assessment of diazotrophy, and genome sequences of multiple isolates of Streptomyces thermoautotrophicus.</title>
        <authorList>
            <person name="MacKellar D.C."/>
            <person name="Lieber L."/>
            <person name="Norman J."/>
            <person name="Bolger A."/>
            <person name="Tobin C."/>
            <person name="Murray J.W."/>
            <person name="Chang R."/>
            <person name="Ford T."/>
            <person name="Nguyen P.Q."/>
            <person name="Woodward J."/>
            <person name="Permingeat H."/>
            <person name="Joshi N.S."/>
            <person name="Silver P.A."/>
            <person name="Usadel B."/>
            <person name="Rutherford A.W."/>
            <person name="Friesen M."/>
            <person name="Prell J."/>
        </authorList>
    </citation>
    <scope>NUCLEOTIDE SEQUENCE [LARGE SCALE GENOMIC DNA]</scope>
    <source>
        <strain evidence="3">H1</strain>
    </source>
</reference>
<evidence type="ECO:0000313" key="3">
    <source>
        <dbReference type="Proteomes" id="UP000070188"/>
    </source>
</evidence>